<proteinExistence type="predicted"/>
<reference evidence="1" key="1">
    <citation type="submission" date="2018-05" db="EMBL/GenBank/DDBJ databases">
        <authorList>
            <person name="Lanie J.A."/>
            <person name="Ng W.-L."/>
            <person name="Kazmierczak K.M."/>
            <person name="Andrzejewski T.M."/>
            <person name="Davidsen T.M."/>
            <person name="Wayne K.J."/>
            <person name="Tettelin H."/>
            <person name="Glass J.I."/>
            <person name="Rusch D."/>
            <person name="Podicherti R."/>
            <person name="Tsui H.-C.T."/>
            <person name="Winkler M.E."/>
        </authorList>
    </citation>
    <scope>NUCLEOTIDE SEQUENCE</scope>
</reference>
<name>A0A381P7T3_9ZZZZ</name>
<sequence length="43" mass="4927">MTALQKENNAHLLMFYIDKTPITFHNNSFNSCWHSSTGRAADL</sequence>
<dbReference type="EMBL" id="UINC01000885">
    <property type="protein sequence ID" value="SUZ62664.1"/>
    <property type="molecule type" value="Genomic_DNA"/>
</dbReference>
<evidence type="ECO:0000313" key="1">
    <source>
        <dbReference type="EMBL" id="SUZ62664.1"/>
    </source>
</evidence>
<protein>
    <submittedName>
        <fullName evidence="1">Uncharacterized protein</fullName>
    </submittedName>
</protein>
<gene>
    <name evidence="1" type="ORF">METZ01_LOCUS15518</name>
</gene>
<organism evidence="1">
    <name type="scientific">marine metagenome</name>
    <dbReference type="NCBI Taxonomy" id="408172"/>
    <lineage>
        <taxon>unclassified sequences</taxon>
        <taxon>metagenomes</taxon>
        <taxon>ecological metagenomes</taxon>
    </lineage>
</organism>
<dbReference type="AlphaFoldDB" id="A0A381P7T3"/>
<accession>A0A381P7T3</accession>